<dbReference type="InterPro" id="IPR047122">
    <property type="entry name" value="Trans-enoyl_RdTase-like"/>
</dbReference>
<dbReference type="InterPro" id="IPR036291">
    <property type="entry name" value="NAD(P)-bd_dom_sf"/>
</dbReference>
<protein>
    <submittedName>
        <fullName evidence="2">GroES-like protein</fullName>
    </submittedName>
</protein>
<dbReference type="AlphaFoldDB" id="A0A8K0UFZ8"/>
<dbReference type="SUPFAM" id="SSF50129">
    <property type="entry name" value="GroES-like"/>
    <property type="match status" value="1"/>
</dbReference>
<evidence type="ECO:0000313" key="2">
    <source>
        <dbReference type="EMBL" id="KAH8078747.1"/>
    </source>
</evidence>
<keyword evidence="3" id="KW-1185">Reference proteome</keyword>
<dbReference type="SMART" id="SM00829">
    <property type="entry name" value="PKS_ER"/>
    <property type="match status" value="1"/>
</dbReference>
<evidence type="ECO:0000259" key="1">
    <source>
        <dbReference type="SMART" id="SM00829"/>
    </source>
</evidence>
<name>A0A8K0UFZ8_9AGAR</name>
<dbReference type="Pfam" id="PF08240">
    <property type="entry name" value="ADH_N"/>
    <property type="match status" value="1"/>
</dbReference>
<dbReference type="Gene3D" id="3.40.50.720">
    <property type="entry name" value="NAD(P)-binding Rossmann-like Domain"/>
    <property type="match status" value="1"/>
</dbReference>
<reference evidence="2" key="1">
    <citation type="journal article" date="2021" name="New Phytol.">
        <title>Evolutionary innovations through gain and loss of genes in the ectomycorrhizal Boletales.</title>
        <authorList>
            <person name="Wu G."/>
            <person name="Miyauchi S."/>
            <person name="Morin E."/>
            <person name="Kuo A."/>
            <person name="Drula E."/>
            <person name="Varga T."/>
            <person name="Kohler A."/>
            <person name="Feng B."/>
            <person name="Cao Y."/>
            <person name="Lipzen A."/>
            <person name="Daum C."/>
            <person name="Hundley H."/>
            <person name="Pangilinan J."/>
            <person name="Johnson J."/>
            <person name="Barry K."/>
            <person name="LaButti K."/>
            <person name="Ng V."/>
            <person name="Ahrendt S."/>
            <person name="Min B."/>
            <person name="Choi I.G."/>
            <person name="Park H."/>
            <person name="Plett J.M."/>
            <person name="Magnuson J."/>
            <person name="Spatafora J.W."/>
            <person name="Nagy L.G."/>
            <person name="Henrissat B."/>
            <person name="Grigoriev I.V."/>
            <person name="Yang Z.L."/>
            <person name="Xu J."/>
            <person name="Martin F.M."/>
        </authorList>
    </citation>
    <scope>NUCLEOTIDE SEQUENCE</scope>
    <source>
        <strain evidence="2">KKN 215</strain>
    </source>
</reference>
<comment type="caution">
    <text evidence="2">The sequence shown here is derived from an EMBL/GenBank/DDBJ whole genome shotgun (WGS) entry which is preliminary data.</text>
</comment>
<dbReference type="InterPro" id="IPR013154">
    <property type="entry name" value="ADH-like_N"/>
</dbReference>
<dbReference type="GO" id="GO:0016651">
    <property type="term" value="F:oxidoreductase activity, acting on NAD(P)H"/>
    <property type="evidence" value="ECO:0007669"/>
    <property type="project" value="InterPro"/>
</dbReference>
<sequence length="352" mass="36992">MSVPTTQKALFLQGLKGDWAVESTSVPEPSADQVLVRVEASGLNPVDWKIRELGFTISSYPAILGFDGSGVVVKVGDNVTQVKVGDKVLFGADRADTSTRTFQQYALAFGDLVAKIPDNITFDQAAAVNAGFATAGIALYGPKHSTGGAALLPPWQEEGKTEYANHPILIVGGSSTVGQAAIQYAKLSGFFPIITTVSPSNTALALSLGATHTIDRSTPASSLPSAVAAITSTPISVIFDTIGNSDVQNVTYDDVLKEGKVFIAGSSPSNIKNPVEGKEIIRPAGFLNDAPHRSFAVDLWQRIAGYLASGDFKPNRVEYLPGGLASVPDGLERLKHGKVSGQKLVVRPTETV</sequence>
<dbReference type="SUPFAM" id="SSF51735">
    <property type="entry name" value="NAD(P)-binding Rossmann-fold domains"/>
    <property type="match status" value="1"/>
</dbReference>
<dbReference type="InterPro" id="IPR020843">
    <property type="entry name" value="ER"/>
</dbReference>
<dbReference type="CDD" id="cd08249">
    <property type="entry name" value="enoyl_reductase_like"/>
    <property type="match status" value="1"/>
</dbReference>
<accession>A0A8K0UFZ8</accession>
<proteinExistence type="predicted"/>
<dbReference type="InterPro" id="IPR013149">
    <property type="entry name" value="ADH-like_C"/>
</dbReference>
<evidence type="ECO:0000313" key="3">
    <source>
        <dbReference type="Proteomes" id="UP000813824"/>
    </source>
</evidence>
<feature type="domain" description="Enoyl reductase (ER)" evidence="1">
    <location>
        <begin position="17"/>
        <end position="346"/>
    </location>
</feature>
<dbReference type="Gene3D" id="3.90.180.10">
    <property type="entry name" value="Medium-chain alcohol dehydrogenases, catalytic domain"/>
    <property type="match status" value="1"/>
</dbReference>
<dbReference type="Pfam" id="PF00107">
    <property type="entry name" value="ADH_zinc_N"/>
    <property type="match status" value="1"/>
</dbReference>
<dbReference type="PANTHER" id="PTHR45348">
    <property type="entry name" value="HYPOTHETICAL OXIDOREDUCTASE (EUROFUNG)"/>
    <property type="match status" value="1"/>
</dbReference>
<dbReference type="InterPro" id="IPR011032">
    <property type="entry name" value="GroES-like_sf"/>
</dbReference>
<dbReference type="Proteomes" id="UP000813824">
    <property type="component" value="Unassembled WGS sequence"/>
</dbReference>
<dbReference type="EMBL" id="JAEVFJ010000058">
    <property type="protein sequence ID" value="KAH8078747.1"/>
    <property type="molecule type" value="Genomic_DNA"/>
</dbReference>
<gene>
    <name evidence="2" type="ORF">BXZ70DRAFT_961521</name>
</gene>
<dbReference type="OrthoDB" id="3233595at2759"/>
<dbReference type="PANTHER" id="PTHR45348:SF2">
    <property type="entry name" value="ZINC-TYPE ALCOHOL DEHYDROGENASE-LIKE PROTEIN C2E1P3.01"/>
    <property type="match status" value="1"/>
</dbReference>
<organism evidence="2 3">
    <name type="scientific">Cristinia sonorae</name>
    <dbReference type="NCBI Taxonomy" id="1940300"/>
    <lineage>
        <taxon>Eukaryota</taxon>
        <taxon>Fungi</taxon>
        <taxon>Dikarya</taxon>
        <taxon>Basidiomycota</taxon>
        <taxon>Agaricomycotina</taxon>
        <taxon>Agaricomycetes</taxon>
        <taxon>Agaricomycetidae</taxon>
        <taxon>Agaricales</taxon>
        <taxon>Pleurotineae</taxon>
        <taxon>Stephanosporaceae</taxon>
        <taxon>Cristinia</taxon>
    </lineage>
</organism>